<keyword evidence="2" id="KW-1185">Reference proteome</keyword>
<comment type="caution">
    <text evidence="1">The sequence shown here is derived from an EMBL/GenBank/DDBJ whole genome shotgun (WGS) entry which is preliminary data.</text>
</comment>
<reference evidence="1" key="1">
    <citation type="journal article" date="2023" name="bioRxiv">
        <title>Improved chromosome-level genome assembly for marigold (Tagetes erecta).</title>
        <authorList>
            <person name="Jiang F."/>
            <person name="Yuan L."/>
            <person name="Wang S."/>
            <person name="Wang H."/>
            <person name="Xu D."/>
            <person name="Wang A."/>
            <person name="Fan W."/>
        </authorList>
    </citation>
    <scope>NUCLEOTIDE SEQUENCE</scope>
    <source>
        <strain evidence="1">WSJ</strain>
        <tissue evidence="1">Leaf</tissue>
    </source>
</reference>
<dbReference type="AlphaFoldDB" id="A0AAD8LDZ2"/>
<protein>
    <submittedName>
        <fullName evidence="1">Uncharacterized protein</fullName>
    </submittedName>
</protein>
<proteinExistence type="predicted"/>
<evidence type="ECO:0000313" key="2">
    <source>
        <dbReference type="Proteomes" id="UP001229421"/>
    </source>
</evidence>
<accession>A0AAD8LDZ2</accession>
<gene>
    <name evidence="1" type="ORF">QVD17_01621</name>
</gene>
<evidence type="ECO:0000313" key="1">
    <source>
        <dbReference type="EMBL" id="KAK1435850.1"/>
    </source>
</evidence>
<sequence length="68" mass="8304">MPLHYHQRPLSHSSQNLDQNLSLDCFDFDLFWRLWFNVHNLFAWDLVLKRFVNLIFVLCLADFAFRSM</sequence>
<organism evidence="1 2">
    <name type="scientific">Tagetes erecta</name>
    <name type="common">African marigold</name>
    <dbReference type="NCBI Taxonomy" id="13708"/>
    <lineage>
        <taxon>Eukaryota</taxon>
        <taxon>Viridiplantae</taxon>
        <taxon>Streptophyta</taxon>
        <taxon>Embryophyta</taxon>
        <taxon>Tracheophyta</taxon>
        <taxon>Spermatophyta</taxon>
        <taxon>Magnoliopsida</taxon>
        <taxon>eudicotyledons</taxon>
        <taxon>Gunneridae</taxon>
        <taxon>Pentapetalae</taxon>
        <taxon>asterids</taxon>
        <taxon>campanulids</taxon>
        <taxon>Asterales</taxon>
        <taxon>Asteraceae</taxon>
        <taxon>Asteroideae</taxon>
        <taxon>Heliantheae alliance</taxon>
        <taxon>Tageteae</taxon>
        <taxon>Tagetes</taxon>
    </lineage>
</organism>
<dbReference type="Proteomes" id="UP001229421">
    <property type="component" value="Unassembled WGS sequence"/>
</dbReference>
<dbReference type="EMBL" id="JAUHHV010000001">
    <property type="protein sequence ID" value="KAK1435850.1"/>
    <property type="molecule type" value="Genomic_DNA"/>
</dbReference>
<name>A0AAD8LDZ2_TARER</name>